<dbReference type="Proteomes" id="UP001164929">
    <property type="component" value="Chromosome 6"/>
</dbReference>
<evidence type="ECO:0000313" key="1">
    <source>
        <dbReference type="EMBL" id="KAJ6994706.1"/>
    </source>
</evidence>
<comment type="caution">
    <text evidence="1">The sequence shown here is derived from an EMBL/GenBank/DDBJ whole genome shotgun (WGS) entry which is preliminary data.</text>
</comment>
<reference evidence="1" key="1">
    <citation type="journal article" date="2023" name="Mol. Ecol. Resour.">
        <title>Chromosome-level genome assembly of a triploid poplar Populus alba 'Berolinensis'.</title>
        <authorList>
            <person name="Chen S."/>
            <person name="Yu Y."/>
            <person name="Wang X."/>
            <person name="Wang S."/>
            <person name="Zhang T."/>
            <person name="Zhou Y."/>
            <person name="He R."/>
            <person name="Meng N."/>
            <person name="Wang Y."/>
            <person name="Liu W."/>
            <person name="Liu Z."/>
            <person name="Liu J."/>
            <person name="Guo Q."/>
            <person name="Huang H."/>
            <person name="Sederoff R.R."/>
            <person name="Wang G."/>
            <person name="Qu G."/>
            <person name="Chen S."/>
        </authorList>
    </citation>
    <scope>NUCLEOTIDE SEQUENCE</scope>
    <source>
        <strain evidence="1">SC-2020</strain>
    </source>
</reference>
<protein>
    <submittedName>
        <fullName evidence="1">Uncharacterized protein</fullName>
    </submittedName>
</protein>
<accession>A0AAD6QQG4</accession>
<dbReference type="AlphaFoldDB" id="A0AAD6QQG4"/>
<dbReference type="EMBL" id="JAQIZT010000006">
    <property type="protein sequence ID" value="KAJ6994706.1"/>
    <property type="molecule type" value="Genomic_DNA"/>
</dbReference>
<keyword evidence="2" id="KW-1185">Reference proteome</keyword>
<evidence type="ECO:0000313" key="2">
    <source>
        <dbReference type="Proteomes" id="UP001164929"/>
    </source>
</evidence>
<organism evidence="1 2">
    <name type="scientific">Populus alba x Populus x berolinensis</name>
    <dbReference type="NCBI Taxonomy" id="444605"/>
    <lineage>
        <taxon>Eukaryota</taxon>
        <taxon>Viridiplantae</taxon>
        <taxon>Streptophyta</taxon>
        <taxon>Embryophyta</taxon>
        <taxon>Tracheophyta</taxon>
        <taxon>Spermatophyta</taxon>
        <taxon>Magnoliopsida</taxon>
        <taxon>eudicotyledons</taxon>
        <taxon>Gunneridae</taxon>
        <taxon>Pentapetalae</taxon>
        <taxon>rosids</taxon>
        <taxon>fabids</taxon>
        <taxon>Malpighiales</taxon>
        <taxon>Salicaceae</taxon>
        <taxon>Saliceae</taxon>
        <taxon>Populus</taxon>
    </lineage>
</organism>
<proteinExistence type="predicted"/>
<gene>
    <name evidence="1" type="ORF">NC653_017493</name>
</gene>
<sequence length="34" mass="3702">MAFLGVACAERGVILSSTGPALLHFKTAWYLYKS</sequence>
<name>A0AAD6QQG4_9ROSI</name>